<evidence type="ECO:0000256" key="1">
    <source>
        <dbReference type="SAM" id="MobiDB-lite"/>
    </source>
</evidence>
<comment type="caution">
    <text evidence="3">The sequence shown here is derived from an EMBL/GenBank/DDBJ whole genome shotgun (WGS) entry which is preliminary data.</text>
</comment>
<feature type="region of interest" description="Disordered" evidence="1">
    <location>
        <begin position="410"/>
        <end position="448"/>
    </location>
</feature>
<keyword evidence="4" id="KW-1185">Reference proteome</keyword>
<evidence type="ECO:0000313" key="3">
    <source>
        <dbReference type="EMBL" id="KAH6835889.1"/>
    </source>
</evidence>
<reference evidence="3 4" key="1">
    <citation type="journal article" date="2021" name="Nat. Commun.">
        <title>Incipient diploidization of the medicinal plant Perilla within 10,000 years.</title>
        <authorList>
            <person name="Zhang Y."/>
            <person name="Shen Q."/>
            <person name="Leng L."/>
            <person name="Zhang D."/>
            <person name="Chen S."/>
            <person name="Shi Y."/>
            <person name="Ning Z."/>
            <person name="Chen S."/>
        </authorList>
    </citation>
    <scope>NUCLEOTIDE SEQUENCE [LARGE SCALE GENOMIC DNA]</scope>
    <source>
        <strain evidence="4">cv. PC099</strain>
    </source>
</reference>
<dbReference type="PANTHER" id="PTHR14237">
    <property type="entry name" value="MOLYBDOPTERIN COFACTOR SULFURASE MOSC"/>
    <property type="match status" value="1"/>
</dbReference>
<dbReference type="Gene3D" id="3.40.640.10">
    <property type="entry name" value="Type I PLP-dependent aspartate aminotransferase-like (Major domain)"/>
    <property type="match status" value="1"/>
</dbReference>
<accession>A0AAD4JLA3</accession>
<gene>
    <name evidence="3" type="ORF">C2S53_018139</name>
</gene>
<protein>
    <recommendedName>
        <fullName evidence="2">Aminotransferase class V domain-containing protein</fullName>
    </recommendedName>
</protein>
<dbReference type="SUPFAM" id="SSF53383">
    <property type="entry name" value="PLP-dependent transferases"/>
    <property type="match status" value="1"/>
</dbReference>
<dbReference type="InterPro" id="IPR015421">
    <property type="entry name" value="PyrdxlP-dep_Trfase_major"/>
</dbReference>
<organism evidence="3 4">
    <name type="scientific">Perilla frutescens var. hirtella</name>
    <name type="common">Perilla citriodora</name>
    <name type="synonym">Perilla setoyensis</name>
    <dbReference type="NCBI Taxonomy" id="608512"/>
    <lineage>
        <taxon>Eukaryota</taxon>
        <taxon>Viridiplantae</taxon>
        <taxon>Streptophyta</taxon>
        <taxon>Embryophyta</taxon>
        <taxon>Tracheophyta</taxon>
        <taxon>Spermatophyta</taxon>
        <taxon>Magnoliopsida</taxon>
        <taxon>eudicotyledons</taxon>
        <taxon>Gunneridae</taxon>
        <taxon>Pentapetalae</taxon>
        <taxon>asterids</taxon>
        <taxon>lamiids</taxon>
        <taxon>Lamiales</taxon>
        <taxon>Lamiaceae</taxon>
        <taxon>Nepetoideae</taxon>
        <taxon>Elsholtzieae</taxon>
        <taxon>Perilla</taxon>
    </lineage>
</organism>
<dbReference type="PANTHER" id="PTHR14237:SF88">
    <property type="entry name" value="PYRIDOXAL PHOSPHATE (PLP)-DEPENDENT TRANSFERASES SUPERFAMILY PROTEIN"/>
    <property type="match status" value="1"/>
</dbReference>
<dbReference type="AlphaFoldDB" id="A0AAD4JLA3"/>
<dbReference type="EMBL" id="SDAM02000032">
    <property type="protein sequence ID" value="KAH6835889.1"/>
    <property type="molecule type" value="Genomic_DNA"/>
</dbReference>
<evidence type="ECO:0000259" key="2">
    <source>
        <dbReference type="Pfam" id="PF00266"/>
    </source>
</evidence>
<name>A0AAD4JLA3_PERFH</name>
<sequence>MHSPRLKEATQVCFQGCCPNPIVRGPPPELTVVKTSSTSAACRRNFAAMTASSLFSDTNFTNHESIPSLQESFVQFIKAYPKYSDTAPIDRIRAREFGHLELSNHVSLDYIGVGLFSQSQVMSQYSSAITTPSSSPLLSQRSDLPLFGINFKSVNLKSQLLHGGEGSELESAIKKRIMDFLNISQNDYTMVFTVNRSAAFKLVAESYPFQSNRKLLTVYDHESEALDSMINTSGKRGARIMAAEFKWPRLRIHSAKLRKMIIRKKKKKKHRGLFVFPLQSRMTGASNSYQWMAMAQEHGWHVLLDACALGPKDMDSFGLSLFHPDFLICSFYKVFGENPTGFGCLFVKKSVVLILEASAGTGIVSITPAKNLLSRFPEDSSGTDTELEQIAKLGIKQEVAGALCSIASSCSDQHSTNTKPEENEASARVEEKPDIAPFQERHKPKENSNSNIECRCLDHVDSLGLTLISSRSRYLINWLITAMMKLQHPNRLDCFPLVKIYGPKVKFDRAPALAFNICDWKGEMVEPALVQKLADRNHISLGNGVLHHIWFTEKDEEEKQKILESSSSKEKESTKTKGRKADQRITVVTAALTFLANFEDVYRLWAFVAQFLDADFVEKERWRYTALNQKTIEL</sequence>
<feature type="domain" description="Aminotransferase class V" evidence="2">
    <location>
        <begin position="171"/>
        <end position="354"/>
    </location>
</feature>
<dbReference type="InterPro" id="IPR000192">
    <property type="entry name" value="Aminotrans_V_dom"/>
</dbReference>
<evidence type="ECO:0000313" key="4">
    <source>
        <dbReference type="Proteomes" id="UP001190926"/>
    </source>
</evidence>
<dbReference type="InterPro" id="IPR015424">
    <property type="entry name" value="PyrdxlP-dep_Trfase"/>
</dbReference>
<feature type="compositionally biased region" description="Basic and acidic residues" evidence="1">
    <location>
        <begin position="419"/>
        <end position="446"/>
    </location>
</feature>
<dbReference type="Proteomes" id="UP001190926">
    <property type="component" value="Unassembled WGS sequence"/>
</dbReference>
<dbReference type="Pfam" id="PF00266">
    <property type="entry name" value="Aminotran_5"/>
    <property type="match status" value="1"/>
</dbReference>
<proteinExistence type="predicted"/>